<name>A0A6S5TB99_PSEPU</name>
<accession>A0A6S5TB99</accession>
<sequence length="243" mass="26826">MRREDSGGVRLLEVLPGPGIQQCLRLELCGSQLTEAMPGQYCLLGSQGVDLSCSYVSLPGMARRFTVTTHRTQALGQAGDVLDYSGPLGSAWPIPLHSTRLLAITRGEGILALLGCLDEILCWLPWVQVQLSHEGFPHDQLPDDCLHRLSTLSPLPRNSCSGWAQLADQLTHFKPDTVYCCAPAHIARQAARLCWQHGVPAQRIWLRTDQVAPQAERWRSALEGPVQRYDRVLAMLNRPPPPG</sequence>
<dbReference type="InterPro" id="IPR039261">
    <property type="entry name" value="FNR_nucleotide-bd"/>
</dbReference>
<proteinExistence type="predicted"/>
<dbReference type="Proteomes" id="UP000515680">
    <property type="component" value="Chromosome"/>
</dbReference>
<dbReference type="EMBL" id="AP022227">
    <property type="protein sequence ID" value="BBT40658.1"/>
    <property type="molecule type" value="Genomic_DNA"/>
</dbReference>
<protein>
    <recommendedName>
        <fullName evidence="3">FAD-binding FR-type domain-containing protein</fullName>
    </recommendedName>
</protein>
<reference evidence="1 2" key="1">
    <citation type="submission" date="2019-12" db="EMBL/GenBank/DDBJ databases">
        <title>complete genome sequences of Pseudomonas putida str. WP8-W18-CRE-01 isolated from wastewater treatment plant effluent.</title>
        <authorList>
            <person name="Sekizuka T."/>
            <person name="Itokawa K."/>
            <person name="Yatsu K."/>
            <person name="Inamine Y."/>
            <person name="Kuroda M."/>
        </authorList>
    </citation>
    <scope>NUCLEOTIDE SEQUENCE [LARGE SCALE GENOMIC DNA]</scope>
    <source>
        <strain evidence="1 2">WP8-W18-CRE-01</strain>
    </source>
</reference>
<organism evidence="1 2">
    <name type="scientific">Pseudomonas putida</name>
    <name type="common">Arthrobacter siderocapsulatus</name>
    <dbReference type="NCBI Taxonomy" id="303"/>
    <lineage>
        <taxon>Bacteria</taxon>
        <taxon>Pseudomonadati</taxon>
        <taxon>Pseudomonadota</taxon>
        <taxon>Gammaproteobacteria</taxon>
        <taxon>Pseudomonadales</taxon>
        <taxon>Pseudomonadaceae</taxon>
        <taxon>Pseudomonas</taxon>
    </lineage>
</organism>
<evidence type="ECO:0000313" key="1">
    <source>
        <dbReference type="EMBL" id="BBT40658.1"/>
    </source>
</evidence>
<evidence type="ECO:0008006" key="3">
    <source>
        <dbReference type="Google" id="ProtNLM"/>
    </source>
</evidence>
<evidence type="ECO:0000313" key="2">
    <source>
        <dbReference type="Proteomes" id="UP000515680"/>
    </source>
</evidence>
<dbReference type="AlphaFoldDB" id="A0A6S5TB99"/>
<dbReference type="SUPFAM" id="SSF52343">
    <property type="entry name" value="Ferredoxin reductase-like, C-terminal NADP-linked domain"/>
    <property type="match status" value="1"/>
</dbReference>
<gene>
    <name evidence="1" type="ORF">WP8W18C01_29990</name>
</gene>